<accession>A0A8W8MD54</accession>
<name>A0A8W8MD54_MAGGI</name>
<reference evidence="1" key="1">
    <citation type="submission" date="2022-08" db="UniProtKB">
        <authorList>
            <consortium name="EnsemblMetazoa"/>
        </authorList>
    </citation>
    <scope>IDENTIFICATION</scope>
    <source>
        <strain evidence="1">05x7-T-G4-1.051#20</strain>
    </source>
</reference>
<dbReference type="AlphaFoldDB" id="A0A8W8MD54"/>
<dbReference type="EnsemblMetazoa" id="G33074.1">
    <property type="protein sequence ID" value="G33074.1:cds"/>
    <property type="gene ID" value="G33074"/>
</dbReference>
<evidence type="ECO:0000313" key="2">
    <source>
        <dbReference type="Proteomes" id="UP000005408"/>
    </source>
</evidence>
<sequence length="215" mass="24617">MDQHIINVYELMSLGHTRKAKRRSAALEELSSKGWKNEETRAQIKKILKVDFMSSDEECDDGFITHPPSWQNDTFASKAKRRNSWFRILRGHCRPVFGHELKIENMSNTTTSSERQALQLGYEGRTARLTLWGEIAKSPNASVGEVFNILCMRPTNDFAGQRCYNSTPSNMFEIPGFAKEHRVVGLFNQDQNKWQTFTISVKSEDALAITQLNMP</sequence>
<keyword evidence="2" id="KW-1185">Reference proteome</keyword>
<protein>
    <submittedName>
        <fullName evidence="1">Uncharacterized protein</fullName>
    </submittedName>
</protein>
<organism evidence="1 2">
    <name type="scientific">Magallana gigas</name>
    <name type="common">Pacific oyster</name>
    <name type="synonym">Crassostrea gigas</name>
    <dbReference type="NCBI Taxonomy" id="29159"/>
    <lineage>
        <taxon>Eukaryota</taxon>
        <taxon>Metazoa</taxon>
        <taxon>Spiralia</taxon>
        <taxon>Lophotrochozoa</taxon>
        <taxon>Mollusca</taxon>
        <taxon>Bivalvia</taxon>
        <taxon>Autobranchia</taxon>
        <taxon>Pteriomorphia</taxon>
        <taxon>Ostreida</taxon>
        <taxon>Ostreoidea</taxon>
        <taxon>Ostreidae</taxon>
        <taxon>Magallana</taxon>
    </lineage>
</organism>
<proteinExistence type="predicted"/>
<evidence type="ECO:0000313" key="1">
    <source>
        <dbReference type="EnsemblMetazoa" id="G33074.1:cds"/>
    </source>
</evidence>
<dbReference type="Proteomes" id="UP000005408">
    <property type="component" value="Unassembled WGS sequence"/>
</dbReference>